<evidence type="ECO:0000313" key="3">
    <source>
        <dbReference type="Proteomes" id="UP000246715"/>
    </source>
</evidence>
<feature type="transmembrane region" description="Helical" evidence="1">
    <location>
        <begin position="76"/>
        <end position="94"/>
    </location>
</feature>
<organism evidence="2 3">
    <name type="scientific">Paramecium bursaria Chlorella virus MT325</name>
    <name type="common">PBCV-MT325</name>
    <dbReference type="NCBI Taxonomy" id="346932"/>
    <lineage>
        <taxon>Viruses</taxon>
        <taxon>Varidnaviria</taxon>
        <taxon>Bamfordvirae</taxon>
        <taxon>Nucleocytoviricota</taxon>
        <taxon>Megaviricetes</taxon>
        <taxon>Algavirales</taxon>
        <taxon>Phycodnaviridae</taxon>
        <taxon>Chlorovirus</taxon>
        <taxon>Chlorovirus conductrix</taxon>
        <taxon>Paramecium bursaria Chlorella virus A1</taxon>
    </lineage>
</organism>
<protein>
    <submittedName>
        <fullName evidence="2">Uncharacterized protein m576R</fullName>
    </submittedName>
</protein>
<proteinExistence type="predicted"/>
<evidence type="ECO:0000313" key="2">
    <source>
        <dbReference type="EMBL" id="ABT14130.1"/>
    </source>
</evidence>
<keyword evidence="1" id="KW-0472">Membrane</keyword>
<gene>
    <name evidence="2" type="primary">m576R</name>
    <name evidence="2" type="ORF">MT325_m576R</name>
</gene>
<sequence>MFFWIFFTILASDIWRAIAILAMRVSILARASFTAASCFFCSITLRSTAFSAIAACSLACSRCFFCILSLSRVLMIPVWPVVFAVIGGAICVYIH</sequence>
<name>A7IUV6_PBCVM</name>
<feature type="transmembrane region" description="Helical" evidence="1">
    <location>
        <begin position="26"/>
        <end position="45"/>
    </location>
</feature>
<dbReference type="EMBL" id="DQ491001">
    <property type="protein sequence ID" value="ABT14130.1"/>
    <property type="molecule type" value="Genomic_DNA"/>
</dbReference>
<reference evidence="2 3" key="1">
    <citation type="journal article" date="2007" name="Virology">
        <title>Sequence and annotation of the 314-kb MT325 and the 321-kb FR483 viruses that infect Chlorella Pbi.</title>
        <authorList>
            <person name="Fitzgerald L.A."/>
            <person name="Graves M.V."/>
            <person name="Li X."/>
            <person name="Feldblyum T."/>
            <person name="Hartigan J."/>
            <person name="Van Etten J.L."/>
        </authorList>
    </citation>
    <scope>NUCLEOTIDE SEQUENCE [LARGE SCALE GENOMIC DNA]</scope>
    <source>
        <strain evidence="2 3">MT325</strain>
    </source>
</reference>
<feature type="transmembrane region" description="Helical" evidence="1">
    <location>
        <begin position="52"/>
        <end position="70"/>
    </location>
</feature>
<keyword evidence="1" id="KW-1133">Transmembrane helix</keyword>
<evidence type="ECO:0000256" key="1">
    <source>
        <dbReference type="SAM" id="Phobius"/>
    </source>
</evidence>
<organismHost>
    <name type="scientific">Paramecium bursaria</name>
    <dbReference type="NCBI Taxonomy" id="74790"/>
</organismHost>
<accession>A7IUV6</accession>
<dbReference type="Proteomes" id="UP000246715">
    <property type="component" value="Segment"/>
</dbReference>
<keyword evidence="1" id="KW-0812">Transmembrane</keyword>